<keyword evidence="1" id="KW-0812">Transmembrane</keyword>
<evidence type="ECO:0000313" key="2">
    <source>
        <dbReference type="EMBL" id="OGC63041.1"/>
    </source>
</evidence>
<gene>
    <name evidence="2" type="ORF">A2264_03830</name>
</gene>
<feature type="transmembrane region" description="Helical" evidence="1">
    <location>
        <begin position="32"/>
        <end position="54"/>
    </location>
</feature>
<organism evidence="2 3">
    <name type="scientific">candidate division WWE3 bacterium RIFOXYA2_FULL_46_9</name>
    <dbReference type="NCBI Taxonomy" id="1802636"/>
    <lineage>
        <taxon>Bacteria</taxon>
        <taxon>Katanobacteria</taxon>
    </lineage>
</organism>
<dbReference type="Proteomes" id="UP000176614">
    <property type="component" value="Unassembled WGS sequence"/>
</dbReference>
<comment type="caution">
    <text evidence="2">The sequence shown here is derived from an EMBL/GenBank/DDBJ whole genome shotgun (WGS) entry which is preliminary data.</text>
</comment>
<evidence type="ECO:0000313" key="3">
    <source>
        <dbReference type="Proteomes" id="UP000176614"/>
    </source>
</evidence>
<protein>
    <submittedName>
        <fullName evidence="2">Uncharacterized protein</fullName>
    </submittedName>
</protein>
<proteinExistence type="predicted"/>
<accession>A0A1F4W0W4</accession>
<dbReference type="AlphaFoldDB" id="A0A1F4W0W4"/>
<keyword evidence="1" id="KW-0472">Membrane</keyword>
<dbReference type="EMBL" id="MEVT01000009">
    <property type="protein sequence ID" value="OGC63041.1"/>
    <property type="molecule type" value="Genomic_DNA"/>
</dbReference>
<keyword evidence="1" id="KW-1133">Transmembrane helix</keyword>
<reference evidence="2 3" key="1">
    <citation type="journal article" date="2016" name="Nat. Commun.">
        <title>Thousands of microbial genomes shed light on interconnected biogeochemical processes in an aquifer system.</title>
        <authorList>
            <person name="Anantharaman K."/>
            <person name="Brown C.T."/>
            <person name="Hug L.A."/>
            <person name="Sharon I."/>
            <person name="Castelle C.J."/>
            <person name="Probst A.J."/>
            <person name="Thomas B.C."/>
            <person name="Singh A."/>
            <person name="Wilkins M.J."/>
            <person name="Karaoz U."/>
            <person name="Brodie E.L."/>
            <person name="Williams K.H."/>
            <person name="Hubbard S.S."/>
            <person name="Banfield J.F."/>
        </authorList>
    </citation>
    <scope>NUCLEOTIDE SEQUENCE [LARGE SCALE GENOMIC DNA]</scope>
</reference>
<name>A0A1F4W0W4_UNCKA</name>
<sequence length="61" mass="6824">MLSTVVRWQIPASVTTILLIVQRIFQGWVITIVILLVVIVNLRFLPAVGVVVIVRPMDLTV</sequence>
<evidence type="ECO:0000256" key="1">
    <source>
        <dbReference type="SAM" id="Phobius"/>
    </source>
</evidence>